<dbReference type="eggNOG" id="ENOG502SWH3">
    <property type="taxonomic scope" value="Eukaryota"/>
</dbReference>
<reference evidence="1" key="2">
    <citation type="submission" date="2015-03" db="UniProtKB">
        <authorList>
            <consortium name="EnsemblPlants"/>
        </authorList>
    </citation>
    <scope>IDENTIFICATION</scope>
</reference>
<dbReference type="Gramene" id="Bo5g007960.1">
    <property type="protein sequence ID" value="Bo5g007960.1"/>
    <property type="gene ID" value="Bo5g007960"/>
</dbReference>
<sequence>MMSLYSRSSFVDTYHESLPLRAIKPDIVGFEEKTQELALVIKKGGSWSGSGWGRSGGGWGGGGRSTGRGSVGPLMLIPIGGGGGTGGTGGFRRSSSNRNIRGEVCAVCWLSLSVLAGLLLV</sequence>
<protein>
    <submittedName>
        <fullName evidence="1">Uncharacterized protein</fullName>
    </submittedName>
</protein>
<keyword evidence="2" id="KW-1185">Reference proteome</keyword>
<evidence type="ECO:0000313" key="2">
    <source>
        <dbReference type="Proteomes" id="UP000032141"/>
    </source>
</evidence>
<proteinExistence type="predicted"/>
<dbReference type="STRING" id="109376.A0A0D3C878"/>
<evidence type="ECO:0000313" key="1">
    <source>
        <dbReference type="EnsemblPlants" id="Bo5g007960.1"/>
    </source>
</evidence>
<organism evidence="1 2">
    <name type="scientific">Brassica oleracea var. oleracea</name>
    <dbReference type="NCBI Taxonomy" id="109376"/>
    <lineage>
        <taxon>Eukaryota</taxon>
        <taxon>Viridiplantae</taxon>
        <taxon>Streptophyta</taxon>
        <taxon>Embryophyta</taxon>
        <taxon>Tracheophyta</taxon>
        <taxon>Spermatophyta</taxon>
        <taxon>Magnoliopsida</taxon>
        <taxon>eudicotyledons</taxon>
        <taxon>Gunneridae</taxon>
        <taxon>Pentapetalae</taxon>
        <taxon>rosids</taxon>
        <taxon>malvids</taxon>
        <taxon>Brassicales</taxon>
        <taxon>Brassicaceae</taxon>
        <taxon>Brassiceae</taxon>
        <taxon>Brassica</taxon>
    </lineage>
</organism>
<dbReference type="EnsemblPlants" id="Bo5g007960.1">
    <property type="protein sequence ID" value="Bo5g007960.1"/>
    <property type="gene ID" value="Bo5g007960"/>
</dbReference>
<accession>A0A0D3C878</accession>
<dbReference type="HOGENOM" id="CLU_113477_0_0_1"/>
<name>A0A0D3C878_BRAOL</name>
<reference evidence="1 2" key="1">
    <citation type="journal article" date="2014" name="Genome Biol.">
        <title>Transcriptome and methylome profiling reveals relics of genome dominance in the mesopolyploid Brassica oleracea.</title>
        <authorList>
            <person name="Parkin I.A."/>
            <person name="Koh C."/>
            <person name="Tang H."/>
            <person name="Robinson S.J."/>
            <person name="Kagale S."/>
            <person name="Clarke W.E."/>
            <person name="Town C.D."/>
            <person name="Nixon J."/>
            <person name="Krishnakumar V."/>
            <person name="Bidwell S.L."/>
            <person name="Denoeud F."/>
            <person name="Belcram H."/>
            <person name="Links M.G."/>
            <person name="Just J."/>
            <person name="Clarke C."/>
            <person name="Bender T."/>
            <person name="Huebert T."/>
            <person name="Mason A.S."/>
            <person name="Pires J.C."/>
            <person name="Barker G."/>
            <person name="Moore J."/>
            <person name="Walley P.G."/>
            <person name="Manoli S."/>
            <person name="Batley J."/>
            <person name="Edwards D."/>
            <person name="Nelson M.N."/>
            <person name="Wang X."/>
            <person name="Paterson A.H."/>
            <person name="King G."/>
            <person name="Bancroft I."/>
            <person name="Chalhoub B."/>
            <person name="Sharpe A.G."/>
        </authorList>
    </citation>
    <scope>NUCLEOTIDE SEQUENCE</scope>
    <source>
        <strain evidence="1 2">cv. TO1000</strain>
    </source>
</reference>
<dbReference type="AlphaFoldDB" id="A0A0D3C878"/>
<dbReference type="Proteomes" id="UP000032141">
    <property type="component" value="Chromosome C5"/>
</dbReference>